<sequence>MRNIAEGRLTVTGQMNPVVVLRHDLLALKLQLEETIKNSNAVLGV</sequence>
<gene>
    <name evidence="1" type="ordered locus">Aazo_0897</name>
</gene>
<organism evidence="1 2">
    <name type="scientific">Nostoc azollae (strain 0708)</name>
    <name type="common">Anabaena azollae (strain 0708)</name>
    <dbReference type="NCBI Taxonomy" id="551115"/>
    <lineage>
        <taxon>Bacteria</taxon>
        <taxon>Bacillati</taxon>
        <taxon>Cyanobacteriota</taxon>
        <taxon>Cyanophyceae</taxon>
        <taxon>Nostocales</taxon>
        <taxon>Nostocaceae</taxon>
        <taxon>Trichormus</taxon>
    </lineage>
</organism>
<dbReference type="HOGENOM" id="CLU_3202691_0_0_3"/>
<reference evidence="1 2" key="1">
    <citation type="journal article" date="2010" name="PLoS ONE">
        <title>Genome erosion in a nitrogen-fixing vertically transmitted endosymbiotic multicellular cyanobacterium.</title>
        <authorList>
            <person name="Ran L."/>
            <person name="Larsson J."/>
            <person name="Vigil-Stenman T."/>
            <person name="Nylander J.A."/>
            <person name="Ininbergs K."/>
            <person name="Zheng W.W."/>
            <person name="Lapidus A."/>
            <person name="Lowry S."/>
            <person name="Haselkorn R."/>
            <person name="Bergman B."/>
        </authorList>
    </citation>
    <scope>NUCLEOTIDE SEQUENCE [LARGE SCALE GENOMIC DNA]</scope>
    <source>
        <strain evidence="1 2">0708</strain>
    </source>
</reference>
<dbReference type="AlphaFoldDB" id="D7E225"/>
<proteinExistence type="predicted"/>
<dbReference type="Proteomes" id="UP000001511">
    <property type="component" value="Chromosome"/>
</dbReference>
<evidence type="ECO:0000313" key="1">
    <source>
        <dbReference type="EMBL" id="ADI63303.1"/>
    </source>
</evidence>
<dbReference type="KEGG" id="naz:Aazo_0897"/>
<protein>
    <submittedName>
        <fullName evidence="1">Uncharacterized protein</fullName>
    </submittedName>
</protein>
<dbReference type="EMBL" id="CP002059">
    <property type="protein sequence ID" value="ADI63303.1"/>
    <property type="molecule type" value="Genomic_DNA"/>
</dbReference>
<evidence type="ECO:0000313" key="2">
    <source>
        <dbReference type="Proteomes" id="UP000001511"/>
    </source>
</evidence>
<keyword evidence="2" id="KW-1185">Reference proteome</keyword>
<name>D7E225_NOSA0</name>
<accession>D7E225</accession>